<dbReference type="Proteomes" id="UP000198668">
    <property type="component" value="Unassembled WGS sequence"/>
</dbReference>
<evidence type="ECO:0000313" key="2">
    <source>
        <dbReference type="Proteomes" id="UP000198668"/>
    </source>
</evidence>
<dbReference type="EMBL" id="FOQE01000003">
    <property type="protein sequence ID" value="SFH56846.1"/>
    <property type="molecule type" value="Genomic_DNA"/>
</dbReference>
<gene>
    <name evidence="1" type="ORF">SAMN04489868_103104</name>
</gene>
<protein>
    <submittedName>
        <fullName evidence="1">Uncharacterized protein</fullName>
    </submittedName>
</protein>
<accession>A0A1I3B423</accession>
<organism evidence="1 2">
    <name type="scientific">Pisciglobus halotolerans</name>
    <dbReference type="NCBI Taxonomy" id="745365"/>
    <lineage>
        <taxon>Bacteria</taxon>
        <taxon>Bacillati</taxon>
        <taxon>Bacillota</taxon>
        <taxon>Bacilli</taxon>
        <taxon>Lactobacillales</taxon>
        <taxon>Carnobacteriaceae</taxon>
    </lineage>
</organism>
<reference evidence="1 2" key="1">
    <citation type="submission" date="2016-10" db="EMBL/GenBank/DDBJ databases">
        <authorList>
            <person name="de Groot N.N."/>
        </authorList>
    </citation>
    <scope>NUCLEOTIDE SEQUENCE [LARGE SCALE GENOMIC DNA]</scope>
    <source>
        <strain evidence="1 2">DSM 27630</strain>
    </source>
</reference>
<keyword evidence="2" id="KW-1185">Reference proteome</keyword>
<evidence type="ECO:0000313" key="1">
    <source>
        <dbReference type="EMBL" id="SFH56846.1"/>
    </source>
</evidence>
<sequence length="8" mass="945">MIEQLAKL</sequence>
<proteinExistence type="predicted"/>
<name>A0A1I3B423_9LACT</name>